<protein>
    <submittedName>
        <fullName evidence="2">Uncharacterized protein</fullName>
    </submittedName>
</protein>
<feature type="compositionally biased region" description="Basic and acidic residues" evidence="1">
    <location>
        <begin position="93"/>
        <end position="102"/>
    </location>
</feature>
<evidence type="ECO:0000313" key="2">
    <source>
        <dbReference type="EMBL" id="KAG1533941.1"/>
    </source>
</evidence>
<proteinExistence type="predicted"/>
<evidence type="ECO:0000313" key="3">
    <source>
        <dbReference type="Proteomes" id="UP000740926"/>
    </source>
</evidence>
<dbReference type="EMBL" id="JAANIU010008969">
    <property type="protein sequence ID" value="KAG1533941.1"/>
    <property type="molecule type" value="Genomic_DNA"/>
</dbReference>
<feature type="compositionally biased region" description="Basic and acidic residues" evidence="1">
    <location>
        <begin position="41"/>
        <end position="55"/>
    </location>
</feature>
<keyword evidence="3" id="KW-1185">Reference proteome</keyword>
<reference evidence="2 3" key="1">
    <citation type="journal article" date="2020" name="Microb. Genom.">
        <title>Genetic diversity of clinical and environmental Mucorales isolates obtained from an investigation of mucormycosis cases among solid organ transplant recipients.</title>
        <authorList>
            <person name="Nguyen M.H."/>
            <person name="Kaul D."/>
            <person name="Muto C."/>
            <person name="Cheng S.J."/>
            <person name="Richter R.A."/>
            <person name="Bruno V.M."/>
            <person name="Liu G."/>
            <person name="Beyhan S."/>
            <person name="Sundermann A.J."/>
            <person name="Mounaud S."/>
            <person name="Pasculle A.W."/>
            <person name="Nierman W.C."/>
            <person name="Driscoll E."/>
            <person name="Cumbie R."/>
            <person name="Clancy C.J."/>
            <person name="Dupont C.L."/>
        </authorList>
    </citation>
    <scope>NUCLEOTIDE SEQUENCE [LARGE SCALE GENOMIC DNA]</scope>
    <source>
        <strain evidence="2 3">GL24</strain>
    </source>
</reference>
<feature type="compositionally biased region" description="Polar residues" evidence="1">
    <location>
        <begin position="29"/>
        <end position="38"/>
    </location>
</feature>
<name>A0A9P7C3A9_9FUNG</name>
<gene>
    <name evidence="2" type="ORF">G6F50_015703</name>
</gene>
<accession>A0A9P7C3A9</accession>
<dbReference type="AlphaFoldDB" id="A0A9P7C3A9"/>
<dbReference type="Proteomes" id="UP000740926">
    <property type="component" value="Unassembled WGS sequence"/>
</dbReference>
<feature type="region of interest" description="Disordered" evidence="1">
    <location>
        <begin position="29"/>
        <end position="139"/>
    </location>
</feature>
<comment type="caution">
    <text evidence="2">The sequence shown here is derived from an EMBL/GenBank/DDBJ whole genome shotgun (WGS) entry which is preliminary data.</text>
</comment>
<organism evidence="2 3">
    <name type="scientific">Rhizopus delemar</name>
    <dbReference type="NCBI Taxonomy" id="936053"/>
    <lineage>
        <taxon>Eukaryota</taxon>
        <taxon>Fungi</taxon>
        <taxon>Fungi incertae sedis</taxon>
        <taxon>Mucoromycota</taxon>
        <taxon>Mucoromycotina</taxon>
        <taxon>Mucoromycetes</taxon>
        <taxon>Mucorales</taxon>
        <taxon>Mucorineae</taxon>
        <taxon>Rhizopodaceae</taxon>
        <taxon>Rhizopus</taxon>
    </lineage>
</organism>
<evidence type="ECO:0000256" key="1">
    <source>
        <dbReference type="SAM" id="MobiDB-lite"/>
    </source>
</evidence>
<sequence>MISAQIATILISANQNSISPNSFTVTRFSASNSSTQASAGGDRDHIGDGSHDPAEPVRPSAEEAGPGTEQVGGEIDEGFVLQVGQQQLAHRAHHEEQHRADDQVDEDDGRAGQADGLARSHEQAGADGPADGDPAHLARGQAALEPLFTFGDFAEPLLPVWPAR</sequence>